<evidence type="ECO:0000259" key="7">
    <source>
        <dbReference type="Pfam" id="PF07980"/>
    </source>
</evidence>
<dbReference type="SUPFAM" id="SSF48452">
    <property type="entry name" value="TPR-like"/>
    <property type="match status" value="1"/>
</dbReference>
<name>A0A1G8D3D9_BACOV</name>
<feature type="domain" description="SusD-like N-terminal" evidence="8">
    <location>
        <begin position="139"/>
        <end position="255"/>
    </location>
</feature>
<evidence type="ECO:0000256" key="2">
    <source>
        <dbReference type="ARBA" id="ARBA00006275"/>
    </source>
</evidence>
<comment type="subcellular location">
    <subcellularLocation>
        <location evidence="1">Cell outer membrane</location>
    </subcellularLocation>
</comment>
<gene>
    <name evidence="9" type="ORF">SAMN05192582_100769</name>
</gene>
<evidence type="ECO:0000313" key="10">
    <source>
        <dbReference type="Proteomes" id="UP000181870"/>
    </source>
</evidence>
<dbReference type="AlphaFoldDB" id="A0A1G8D3D9"/>
<accession>A0A1G8D3D9</accession>
<feature type="signal peptide" evidence="6">
    <location>
        <begin position="1"/>
        <end position="20"/>
    </location>
</feature>
<dbReference type="InterPro" id="IPR033985">
    <property type="entry name" value="SusD-like_N"/>
</dbReference>
<evidence type="ECO:0000256" key="1">
    <source>
        <dbReference type="ARBA" id="ARBA00004442"/>
    </source>
</evidence>
<evidence type="ECO:0000313" key="9">
    <source>
        <dbReference type="EMBL" id="SDH52275.1"/>
    </source>
</evidence>
<evidence type="ECO:0000259" key="8">
    <source>
        <dbReference type="Pfam" id="PF14322"/>
    </source>
</evidence>
<evidence type="ECO:0000256" key="5">
    <source>
        <dbReference type="ARBA" id="ARBA00023237"/>
    </source>
</evidence>
<dbReference type="Pfam" id="PF07980">
    <property type="entry name" value="SusD_RagB"/>
    <property type="match status" value="1"/>
</dbReference>
<dbReference type="InterPro" id="IPR011990">
    <property type="entry name" value="TPR-like_helical_dom_sf"/>
</dbReference>
<proteinExistence type="inferred from homology"/>
<feature type="domain" description="RagB/SusD" evidence="7">
    <location>
        <begin position="373"/>
        <end position="657"/>
    </location>
</feature>
<dbReference type="RefSeq" id="WP_074636397.1">
    <property type="nucleotide sequence ID" value="NZ_FNDO01000007.1"/>
</dbReference>
<keyword evidence="4" id="KW-0472">Membrane</keyword>
<dbReference type="InterPro" id="IPR012944">
    <property type="entry name" value="SusD_RagB_dom"/>
</dbReference>
<dbReference type="Gene3D" id="1.25.40.390">
    <property type="match status" value="1"/>
</dbReference>
<sequence>MNKCILKYLFAACLSLCAYGCSDIAFGESFLEKAPGGDITIDTIFSSKMYAERALNSAYATLRTGLTVHSSASDNNEYEHQQAGNKLGWDNLDALTDIISSHCNWGGAYGTYYAGQYNAETENSASSTKFGFNPSQDASWTGIRKGFLFINNVDRVPDMTDSEKKIRKGEARMIIACQYHELMRHFGGVPLLKSDVQADNDMNTDYSRQTLEETVNYIVELCDQAAKELPWTVDAANDGRFTKASAMALKIRVLLMAASPLFNANAPYLEMGQPTSANAEKIPAEKIDKMVWYGNYDQNRWEKVIAACEAFIDENKRNGNPYNLVVSKSATPDGYRDAFSRCYADRYNGEILIATCRTMRTFGELYHRMYFGPSSDTNGNAGRGYGGGCITLNFVDLFPYANGEKASYEGWLANNGPVGTLDNNPFVNRDPRLYESVMIAGDRFQGRVAEMWVGGRERGVADNPRAITGFCSRKYLWDYNEATFHNKPANYAYMRLAEVYLAYAEALNETGHKDEAYVWLNKVRNRVGLVNITDELLVRLQGDKVLPDYPEAPLLGDKQLREEILDERAREFAFEEVRWFDMIRWKRKDIFTKDLKAITIMPESGSLEAGDLHLLFSEPTVEESRYWKMYFSPKWYLSAFPSNEINKGYGLIQNPGW</sequence>
<dbReference type="Pfam" id="PF14322">
    <property type="entry name" value="SusD-like_3"/>
    <property type="match status" value="1"/>
</dbReference>
<dbReference type="Proteomes" id="UP000181870">
    <property type="component" value="Unassembled WGS sequence"/>
</dbReference>
<protein>
    <submittedName>
        <fullName evidence="9">Starch-binding associating with outer membrane</fullName>
    </submittedName>
</protein>
<reference evidence="9 10" key="1">
    <citation type="submission" date="2016-10" db="EMBL/GenBank/DDBJ databases">
        <authorList>
            <person name="de Groot N.N."/>
        </authorList>
    </citation>
    <scope>NUCLEOTIDE SEQUENCE [LARGE SCALE GENOMIC DNA]</scope>
    <source>
        <strain evidence="9 10">NLAE-zl-C57</strain>
    </source>
</reference>
<organism evidence="9 10">
    <name type="scientific">Bacteroides ovatus</name>
    <dbReference type="NCBI Taxonomy" id="28116"/>
    <lineage>
        <taxon>Bacteria</taxon>
        <taxon>Pseudomonadati</taxon>
        <taxon>Bacteroidota</taxon>
        <taxon>Bacteroidia</taxon>
        <taxon>Bacteroidales</taxon>
        <taxon>Bacteroidaceae</taxon>
        <taxon>Bacteroides</taxon>
    </lineage>
</organism>
<dbReference type="EMBL" id="FNDO01000007">
    <property type="protein sequence ID" value="SDH52275.1"/>
    <property type="molecule type" value="Genomic_DNA"/>
</dbReference>
<comment type="similarity">
    <text evidence="2">Belongs to the SusD family.</text>
</comment>
<dbReference type="GO" id="GO:0009279">
    <property type="term" value="C:cell outer membrane"/>
    <property type="evidence" value="ECO:0007669"/>
    <property type="project" value="UniProtKB-SubCell"/>
</dbReference>
<evidence type="ECO:0000256" key="4">
    <source>
        <dbReference type="ARBA" id="ARBA00023136"/>
    </source>
</evidence>
<keyword evidence="3 6" id="KW-0732">Signal</keyword>
<keyword evidence="5" id="KW-0998">Cell outer membrane</keyword>
<feature type="chain" id="PRO_5010201447" evidence="6">
    <location>
        <begin position="21"/>
        <end position="657"/>
    </location>
</feature>
<evidence type="ECO:0000256" key="6">
    <source>
        <dbReference type="SAM" id="SignalP"/>
    </source>
</evidence>
<evidence type="ECO:0000256" key="3">
    <source>
        <dbReference type="ARBA" id="ARBA00022729"/>
    </source>
</evidence>